<dbReference type="AlphaFoldDB" id="A0A1M7J1V8"/>
<reference evidence="2" key="1">
    <citation type="submission" date="2016-11" db="EMBL/GenBank/DDBJ databases">
        <authorList>
            <person name="Varghese N."/>
            <person name="Submissions S."/>
        </authorList>
    </citation>
    <scope>NUCLEOTIDE SEQUENCE [LARGE SCALE GENOMIC DNA]</scope>
    <source>
        <strain evidence="2">DSM 18802</strain>
    </source>
</reference>
<sequence>MKSFKDFFCSGNLQRDNFLSRLFGIFNEEIVHYWCQCPSSPYENLGRPSVYVKGEKQGHTLDFTFRHRGTGKVFIAEMKCELSLDNYRYLILEDARQLEHHLGKTAFQKFLQAAREPKSLEVWVGGRSGGTKVEIDGAILILGTTTLKGREEVIEKYGLADVLSLEAMLNELLKNEPEEWLRRINQLCNWSTELFRFLSGWERIN</sequence>
<accession>A0A1M7J1V8</accession>
<keyword evidence="2" id="KW-1185">Reference proteome</keyword>
<name>A0A1M7J1V8_9FIRM</name>
<dbReference type="RefSeq" id="WP_073255930.1">
    <property type="nucleotide sequence ID" value="NZ_FRCR01000005.1"/>
</dbReference>
<gene>
    <name evidence="1" type="ORF">SAMN05660826_01132</name>
</gene>
<dbReference type="Proteomes" id="UP000184375">
    <property type="component" value="Unassembled WGS sequence"/>
</dbReference>
<organism evidence="1 2">
    <name type="scientific">Caldanaerovirga acetigignens</name>
    <dbReference type="NCBI Taxonomy" id="447595"/>
    <lineage>
        <taxon>Bacteria</taxon>
        <taxon>Bacillati</taxon>
        <taxon>Bacillota</taxon>
        <taxon>Clostridia</taxon>
        <taxon>Thermosediminibacterales</taxon>
        <taxon>Thermosediminibacteraceae</taxon>
        <taxon>Caldanaerovirga</taxon>
    </lineage>
</organism>
<protein>
    <submittedName>
        <fullName evidence="1">Uncharacterized protein</fullName>
    </submittedName>
</protein>
<evidence type="ECO:0000313" key="1">
    <source>
        <dbReference type="EMBL" id="SHM47001.1"/>
    </source>
</evidence>
<proteinExistence type="predicted"/>
<evidence type="ECO:0000313" key="2">
    <source>
        <dbReference type="Proteomes" id="UP000184375"/>
    </source>
</evidence>
<dbReference type="OrthoDB" id="7059858at2"/>
<dbReference type="EMBL" id="FRCR01000005">
    <property type="protein sequence ID" value="SHM47001.1"/>
    <property type="molecule type" value="Genomic_DNA"/>
</dbReference>